<keyword evidence="6 10" id="KW-0812">Transmembrane</keyword>
<accession>A0A1Y2BBM7</accession>
<evidence type="ECO:0000256" key="5">
    <source>
        <dbReference type="ARBA" id="ARBA00020673"/>
    </source>
</evidence>
<evidence type="ECO:0000313" key="12">
    <source>
        <dbReference type="EMBL" id="ORY32238.1"/>
    </source>
</evidence>
<dbReference type="AlphaFoldDB" id="A0A1Y2BBM7"/>
<comment type="caution">
    <text evidence="12">The sequence shown here is derived from an EMBL/GenBank/DDBJ whole genome shotgun (WGS) entry which is preliminary data.</text>
</comment>
<dbReference type="OrthoDB" id="166803at2759"/>
<reference evidence="12 13" key="1">
    <citation type="submission" date="2016-07" db="EMBL/GenBank/DDBJ databases">
        <title>Pervasive Adenine N6-methylation of Active Genes in Fungi.</title>
        <authorList>
            <consortium name="DOE Joint Genome Institute"/>
            <person name="Mondo S.J."/>
            <person name="Dannebaum R.O."/>
            <person name="Kuo R.C."/>
            <person name="Labutti K."/>
            <person name="Haridas S."/>
            <person name="Kuo A."/>
            <person name="Salamov A."/>
            <person name="Ahrendt S.R."/>
            <person name="Lipzen A."/>
            <person name="Sullivan W."/>
            <person name="Andreopoulos W.B."/>
            <person name="Clum A."/>
            <person name="Lindquist E."/>
            <person name="Daum C."/>
            <person name="Ramamoorthy G.K."/>
            <person name="Gryganskyi A."/>
            <person name="Culley D."/>
            <person name="Magnuson J.K."/>
            <person name="James T.Y."/>
            <person name="O'Malley M.A."/>
            <person name="Stajich J.E."/>
            <person name="Spatafora J.W."/>
            <person name="Visel A."/>
            <person name="Grigoriev I.V."/>
        </authorList>
    </citation>
    <scope>NUCLEOTIDE SEQUENCE [LARGE SCALE GENOMIC DNA]</scope>
    <source>
        <strain evidence="12 13">68-887.2</strain>
    </source>
</reference>
<dbReference type="PANTHER" id="PTHR47549:SF2">
    <property type="entry name" value="GOLGI APPARATUS MEMBRANE PROTEIN TVP38"/>
    <property type="match status" value="1"/>
</dbReference>
<keyword evidence="13" id="KW-1185">Reference proteome</keyword>
<gene>
    <name evidence="12" type="ORF">BCR39DRAFT_464782</name>
</gene>
<name>A0A1Y2BBM7_9TREE</name>
<comment type="function">
    <text evidence="1">Golgi membrane protein involved in vesicular trafficking and spindle migration.</text>
</comment>
<keyword evidence="9 10" id="KW-0472">Membrane</keyword>
<dbReference type="EMBL" id="MCFC01000010">
    <property type="protein sequence ID" value="ORY32238.1"/>
    <property type="molecule type" value="Genomic_DNA"/>
</dbReference>
<evidence type="ECO:0000256" key="4">
    <source>
        <dbReference type="ARBA" id="ARBA00013533"/>
    </source>
</evidence>
<dbReference type="STRING" id="71784.A0A1Y2BBM7"/>
<feature type="transmembrane region" description="Helical" evidence="10">
    <location>
        <begin position="6"/>
        <end position="24"/>
    </location>
</feature>
<feature type="non-terminal residue" evidence="12">
    <location>
        <position position="1"/>
    </location>
</feature>
<feature type="transmembrane region" description="Helical" evidence="10">
    <location>
        <begin position="91"/>
        <end position="112"/>
    </location>
</feature>
<keyword evidence="8" id="KW-0333">Golgi apparatus</keyword>
<evidence type="ECO:0000256" key="3">
    <source>
        <dbReference type="ARBA" id="ARBA00008640"/>
    </source>
</evidence>
<evidence type="ECO:0000256" key="7">
    <source>
        <dbReference type="ARBA" id="ARBA00022989"/>
    </source>
</evidence>
<dbReference type="PANTHER" id="PTHR47549">
    <property type="entry name" value="GOLGI APPARATUS MEMBRANE PROTEIN TVP38-RELATED"/>
    <property type="match status" value="1"/>
</dbReference>
<dbReference type="InParanoid" id="A0A1Y2BBM7"/>
<proteinExistence type="inferred from homology"/>
<evidence type="ECO:0000256" key="10">
    <source>
        <dbReference type="SAM" id="Phobius"/>
    </source>
</evidence>
<dbReference type="InterPro" id="IPR051076">
    <property type="entry name" value="Golgi_membrane_TVP38/TMEM64"/>
</dbReference>
<dbReference type="Proteomes" id="UP000193986">
    <property type="component" value="Unassembled WGS sequence"/>
</dbReference>
<sequence length="141" mass="15514">VRDWPAGWLIPVVFLIIVSFPPLFGHEIIGILCGLVWGLGVGFAILAAGTFFGEVATWIAFKWFCTARAAKFEKKNKLYASLTQTIREKSFMFVLVLRFSAVPGHITTAVSASAGANFWQYLAAAFLTLPCALCFVAYERS</sequence>
<evidence type="ECO:0000256" key="8">
    <source>
        <dbReference type="ARBA" id="ARBA00023034"/>
    </source>
</evidence>
<dbReference type="Pfam" id="PF09335">
    <property type="entry name" value="VTT_dom"/>
    <property type="match status" value="1"/>
</dbReference>
<evidence type="ECO:0000313" key="13">
    <source>
        <dbReference type="Proteomes" id="UP000193986"/>
    </source>
</evidence>
<evidence type="ECO:0000259" key="11">
    <source>
        <dbReference type="Pfam" id="PF09335"/>
    </source>
</evidence>
<dbReference type="GO" id="GO:0000139">
    <property type="term" value="C:Golgi membrane"/>
    <property type="evidence" value="ECO:0007669"/>
    <property type="project" value="UniProtKB-SubCell"/>
</dbReference>
<comment type="similarity">
    <text evidence="3">Belongs to the TVP38/TMEM64 family.</text>
</comment>
<dbReference type="InterPro" id="IPR032816">
    <property type="entry name" value="VTT_dom"/>
</dbReference>
<evidence type="ECO:0000256" key="6">
    <source>
        <dbReference type="ARBA" id="ARBA00022692"/>
    </source>
</evidence>
<comment type="subcellular location">
    <subcellularLocation>
        <location evidence="2">Golgi apparatus membrane</location>
        <topology evidence="2">Multi-pass membrane protein</topology>
    </subcellularLocation>
</comment>
<keyword evidence="7 10" id="KW-1133">Transmembrane helix</keyword>
<organism evidence="12 13">
    <name type="scientific">Naematelia encephala</name>
    <dbReference type="NCBI Taxonomy" id="71784"/>
    <lineage>
        <taxon>Eukaryota</taxon>
        <taxon>Fungi</taxon>
        <taxon>Dikarya</taxon>
        <taxon>Basidiomycota</taxon>
        <taxon>Agaricomycotina</taxon>
        <taxon>Tremellomycetes</taxon>
        <taxon>Tremellales</taxon>
        <taxon>Naemateliaceae</taxon>
        <taxon>Naematelia</taxon>
    </lineage>
</organism>
<evidence type="ECO:0000256" key="2">
    <source>
        <dbReference type="ARBA" id="ARBA00004653"/>
    </source>
</evidence>
<feature type="transmembrane region" description="Helical" evidence="10">
    <location>
        <begin position="118"/>
        <end position="138"/>
    </location>
</feature>
<evidence type="ECO:0000256" key="1">
    <source>
        <dbReference type="ARBA" id="ARBA00002978"/>
    </source>
</evidence>
<feature type="domain" description="VTT" evidence="11">
    <location>
        <begin position="26"/>
        <end position="137"/>
    </location>
</feature>
<evidence type="ECO:0000256" key="9">
    <source>
        <dbReference type="ARBA" id="ARBA00023136"/>
    </source>
</evidence>
<protein>
    <recommendedName>
        <fullName evidence="4">Golgi apparatus membrane protein TVP38</fullName>
    </recommendedName>
    <alternativeName>
        <fullName evidence="5">Golgi apparatus membrane protein tvp38</fullName>
    </alternativeName>
</protein>